<feature type="chain" id="PRO_5039144428" evidence="2">
    <location>
        <begin position="23"/>
        <end position="847"/>
    </location>
</feature>
<dbReference type="InterPro" id="IPR014755">
    <property type="entry name" value="Cu-Rt/internalin_Ig-like"/>
</dbReference>
<accession>A0A1M7LBU5</accession>
<dbReference type="Gene3D" id="2.60.40.1220">
    <property type="match status" value="2"/>
</dbReference>
<protein>
    <submittedName>
        <fullName evidence="4">Ig-like domain (Group 2)</fullName>
    </submittedName>
</protein>
<name>A0A1M7LBU5_9FIRM</name>
<keyword evidence="5" id="KW-1185">Reference proteome</keyword>
<keyword evidence="1 2" id="KW-0732">Signal</keyword>
<dbReference type="EMBL" id="FRCP01000016">
    <property type="protein sequence ID" value="SHM75433.1"/>
    <property type="molecule type" value="Genomic_DNA"/>
</dbReference>
<dbReference type="RefSeq" id="WP_073289370.1">
    <property type="nucleotide sequence ID" value="NZ_FRCP01000016.1"/>
</dbReference>
<dbReference type="InterPro" id="IPR003343">
    <property type="entry name" value="Big_2"/>
</dbReference>
<dbReference type="SMART" id="SM00635">
    <property type="entry name" value="BID_2"/>
    <property type="match status" value="2"/>
</dbReference>
<dbReference type="AlphaFoldDB" id="A0A1M7LBU5"/>
<feature type="signal peptide" evidence="2">
    <location>
        <begin position="1"/>
        <end position="22"/>
    </location>
</feature>
<proteinExistence type="predicted"/>
<dbReference type="Gene3D" id="2.60.40.1080">
    <property type="match status" value="2"/>
</dbReference>
<evidence type="ECO:0000256" key="2">
    <source>
        <dbReference type="SAM" id="SignalP"/>
    </source>
</evidence>
<evidence type="ECO:0000313" key="4">
    <source>
        <dbReference type="EMBL" id="SHM75433.1"/>
    </source>
</evidence>
<dbReference type="OrthoDB" id="2018687at2"/>
<evidence type="ECO:0000313" key="5">
    <source>
        <dbReference type="Proteomes" id="UP000184038"/>
    </source>
</evidence>
<gene>
    <name evidence="4" type="ORF">SAMN02746066_03162</name>
</gene>
<reference evidence="4 5" key="1">
    <citation type="submission" date="2016-11" db="EMBL/GenBank/DDBJ databases">
        <authorList>
            <person name="Jaros S."/>
            <person name="Januszkiewicz K."/>
            <person name="Wedrychowicz H."/>
        </authorList>
    </citation>
    <scope>NUCLEOTIDE SEQUENCE [LARGE SCALE GENOMIC DNA]</scope>
    <source>
        <strain evidence="4 5">DSM 15930</strain>
    </source>
</reference>
<dbReference type="InterPro" id="IPR008964">
    <property type="entry name" value="Invasin/intimin_cell_adhesion"/>
</dbReference>
<feature type="domain" description="BIG2" evidence="3">
    <location>
        <begin position="122"/>
        <end position="198"/>
    </location>
</feature>
<organism evidence="4 5">
    <name type="scientific">Anaerosporobacter mobilis DSM 15930</name>
    <dbReference type="NCBI Taxonomy" id="1120996"/>
    <lineage>
        <taxon>Bacteria</taxon>
        <taxon>Bacillati</taxon>
        <taxon>Bacillota</taxon>
        <taxon>Clostridia</taxon>
        <taxon>Lachnospirales</taxon>
        <taxon>Lachnospiraceae</taxon>
        <taxon>Anaerosporobacter</taxon>
    </lineage>
</organism>
<dbReference type="STRING" id="1120996.SAMN02746066_03162"/>
<feature type="domain" description="BIG2" evidence="3">
    <location>
        <begin position="32"/>
        <end position="108"/>
    </location>
</feature>
<sequence length="847" mass="89941">MKKLAKKVAVFMAMLLVVSAFAVPQYSEAATAAPKLNVTKKTITGVGTTYKLTVKNQKAGCKYAWKSSNTKIATVKGSNGSGTVTAVAKGTATITCTITYSSGTKRILTCPVTVKVPATAVKISNANIVNNVQTIEMGTTYDFNRKITPSTTSDKTYWSVEPAEYGTIDKNGVFTPAKTGTFNIVARAADSKSVAATSTVKDSIIVNVIEKTSGVSSVALKGADELVITFSTAISPSTVVNTDNNQLTSAVVIAAGKDSKGNQAADFGTLTGTLSDDQKVLSIKASNTFNGVYAVNVSSEVLTKEGKAIDPYVKSISLVDNIPPAYLGSTIDDSGVKTTINFSEAIDVSKMTVAYTQSASNSASTNAVETAHLTTATNYVLSSDKKSLTIDLSSIVLINTSKAYTVMLQGVKDIAGNYSAQNFISVNVYYDTTPKPQAKVRNITRTAYETITVEFDRSIQPYGYGILTVNNMPIYSATIDPDNNKLVHFTLPTEVSALSGNQTVSVRDWRAYNVSSSDTTANTPVSRVINFSPDTIAPVISSSKLTNANGVYTLTLEYSEPVTIATTKGTLVAKIITSTDDIYPSNNINYVATVDKKTVSLVLDSKQMTMSGRYEITIPAEFVRDAYYNKSAKVTVNVASSANSDTILPAPTSIAQSTTDASIITITFDQKLDLATAKNIANYTVAGAAVSKVEVEKNTNSLAIVNITLVSGSVKYNSNYPVTINGVKGYNNSYNAITNYTQTIALKENVAPTIASARLTAAKDGVVLTFSEPVMGDARFNVYLNGTLYRDSTSTSVAYNIYDNTITIYFNSIVSTSSGLTLVPAAENNLKDANGNAAQISPTVYVY</sequence>
<evidence type="ECO:0000256" key="1">
    <source>
        <dbReference type="ARBA" id="ARBA00022729"/>
    </source>
</evidence>
<dbReference type="SUPFAM" id="SSF49373">
    <property type="entry name" value="Invasin/intimin cell-adhesion fragments"/>
    <property type="match status" value="2"/>
</dbReference>
<evidence type="ECO:0000259" key="3">
    <source>
        <dbReference type="SMART" id="SM00635"/>
    </source>
</evidence>
<dbReference type="Pfam" id="PF02368">
    <property type="entry name" value="Big_2"/>
    <property type="match status" value="1"/>
</dbReference>
<dbReference type="Proteomes" id="UP000184038">
    <property type="component" value="Unassembled WGS sequence"/>
</dbReference>